<reference evidence="2 3" key="1">
    <citation type="submission" date="2020-03" db="EMBL/GenBank/DDBJ databases">
        <title>Genomic Encyclopedia of Type Strains, Phase IV (KMG-IV): sequencing the most valuable type-strain genomes for metagenomic binning, comparative biology and taxonomic classification.</title>
        <authorList>
            <person name="Goeker M."/>
        </authorList>
    </citation>
    <scope>NUCLEOTIDE SEQUENCE [LARGE SCALE GENOMIC DNA]</scope>
    <source>
        <strain evidence="2 3">DSM 4733</strain>
    </source>
</reference>
<protein>
    <recommendedName>
        <fullName evidence="4">Tetratricopeptide repeat protein</fullName>
    </recommendedName>
</protein>
<keyword evidence="3" id="KW-1185">Reference proteome</keyword>
<keyword evidence="1" id="KW-0472">Membrane</keyword>
<gene>
    <name evidence="2" type="ORF">FHR20_001653</name>
</gene>
<sequence>MPYLLIIGLQVACIVHLMRRGGNPMWVTALIFLPVVSAIAYFFVEILPGLGQNRHVRTARAKAVSALDPERELRAARDALDLADTAANRLRVADALAGLGRNGEAVPLYRESIRMTAGEPDVRTQGKLAEALYETGQGAEALALLDAAPEPLGQSDRDRRILLRAKLLEHLGRAEEALERYADVVTRMPGEEARCRYAALLIAQGWDRRALVVLEEVEKRMKRMDRQQRAAEADMYRWATDTLAGLRSKGVTA</sequence>
<evidence type="ECO:0000256" key="1">
    <source>
        <dbReference type="SAM" id="Phobius"/>
    </source>
</evidence>
<dbReference type="InterPro" id="IPR011990">
    <property type="entry name" value="TPR-like_helical_dom_sf"/>
</dbReference>
<evidence type="ECO:0000313" key="3">
    <source>
        <dbReference type="Proteomes" id="UP000564677"/>
    </source>
</evidence>
<keyword evidence="1" id="KW-1133">Transmembrane helix</keyword>
<evidence type="ECO:0000313" key="2">
    <source>
        <dbReference type="EMBL" id="NIJ64722.1"/>
    </source>
</evidence>
<dbReference type="PIRSF" id="PIRSF030959">
    <property type="entry name" value="UCP030959"/>
    <property type="match status" value="1"/>
</dbReference>
<dbReference type="InterPro" id="IPR014562">
    <property type="entry name" value="UCP030959_TPR_rpt-cont"/>
</dbReference>
<organism evidence="2 3">
    <name type="scientific">Sphingomonas leidyi</name>
    <dbReference type="NCBI Taxonomy" id="68569"/>
    <lineage>
        <taxon>Bacteria</taxon>
        <taxon>Pseudomonadati</taxon>
        <taxon>Pseudomonadota</taxon>
        <taxon>Alphaproteobacteria</taxon>
        <taxon>Sphingomonadales</taxon>
        <taxon>Sphingomonadaceae</taxon>
        <taxon>Sphingomonas</taxon>
    </lineage>
</organism>
<dbReference type="Gene3D" id="1.25.40.10">
    <property type="entry name" value="Tetratricopeptide repeat domain"/>
    <property type="match status" value="1"/>
</dbReference>
<dbReference type="Pfam" id="PF14559">
    <property type="entry name" value="TPR_19"/>
    <property type="match status" value="1"/>
</dbReference>
<dbReference type="AlphaFoldDB" id="A0A7X5ZV29"/>
<name>A0A7X5ZV29_9SPHN</name>
<evidence type="ECO:0008006" key="4">
    <source>
        <dbReference type="Google" id="ProtNLM"/>
    </source>
</evidence>
<keyword evidence="1" id="KW-0812">Transmembrane</keyword>
<dbReference type="RefSeq" id="WP_167299057.1">
    <property type="nucleotide sequence ID" value="NZ_JAASQV010000001.1"/>
</dbReference>
<dbReference type="SUPFAM" id="SSF48452">
    <property type="entry name" value="TPR-like"/>
    <property type="match status" value="1"/>
</dbReference>
<accession>A0A7X5ZV29</accession>
<feature type="transmembrane region" description="Helical" evidence="1">
    <location>
        <begin position="30"/>
        <end position="50"/>
    </location>
</feature>
<proteinExistence type="predicted"/>
<comment type="caution">
    <text evidence="2">The sequence shown here is derived from an EMBL/GenBank/DDBJ whole genome shotgun (WGS) entry which is preliminary data.</text>
</comment>
<dbReference type="EMBL" id="JAASQV010000001">
    <property type="protein sequence ID" value="NIJ64722.1"/>
    <property type="molecule type" value="Genomic_DNA"/>
</dbReference>
<dbReference type="Proteomes" id="UP000564677">
    <property type="component" value="Unassembled WGS sequence"/>
</dbReference>